<reference evidence="8" key="1">
    <citation type="submission" date="2022-07" db="EMBL/GenBank/DDBJ databases">
        <authorList>
            <person name="Macas J."/>
            <person name="Novak P."/>
            <person name="Neumann P."/>
        </authorList>
    </citation>
    <scope>NUCLEOTIDE SEQUENCE</scope>
</reference>
<dbReference type="SUPFAM" id="SSF57850">
    <property type="entry name" value="RING/U-box"/>
    <property type="match status" value="1"/>
</dbReference>
<dbReference type="GO" id="GO:0008270">
    <property type="term" value="F:zinc ion binding"/>
    <property type="evidence" value="ECO:0007669"/>
    <property type="project" value="UniProtKB-KW"/>
</dbReference>
<dbReference type="PANTHER" id="PTHR46293:SF1">
    <property type="entry name" value="OS03G0632800 PROTEIN"/>
    <property type="match status" value="1"/>
</dbReference>
<dbReference type="CDD" id="cd16525">
    <property type="entry name" value="RING-HC_PCGF"/>
    <property type="match status" value="1"/>
</dbReference>
<dbReference type="SMART" id="SM00184">
    <property type="entry name" value="RING"/>
    <property type="match status" value="1"/>
</dbReference>
<evidence type="ECO:0000256" key="4">
    <source>
        <dbReference type="PROSITE-ProRule" id="PRU00175"/>
    </source>
</evidence>
<dbReference type="AlphaFoldDB" id="A0AAV0CH01"/>
<accession>A0AAV0CH01</accession>
<feature type="region of interest" description="Disordered" evidence="6">
    <location>
        <begin position="256"/>
        <end position="330"/>
    </location>
</feature>
<dbReference type="GO" id="GO:0004842">
    <property type="term" value="F:ubiquitin-protein transferase activity"/>
    <property type="evidence" value="ECO:0007669"/>
    <property type="project" value="InterPro"/>
</dbReference>
<feature type="compositionally biased region" description="Low complexity" evidence="6">
    <location>
        <begin position="197"/>
        <end position="207"/>
    </location>
</feature>
<gene>
    <name evidence="8" type="ORF">CEPIT_LOCUS5466</name>
</gene>
<keyword evidence="2 4" id="KW-0863">Zinc-finger</keyword>
<evidence type="ECO:0000259" key="7">
    <source>
        <dbReference type="PROSITE" id="PS50089"/>
    </source>
</evidence>
<feature type="coiled-coil region" evidence="5">
    <location>
        <begin position="409"/>
        <end position="450"/>
    </location>
</feature>
<dbReference type="EMBL" id="CAMAPF010000028">
    <property type="protein sequence ID" value="CAH9075514.1"/>
    <property type="molecule type" value="Genomic_DNA"/>
</dbReference>
<dbReference type="Pfam" id="PF13923">
    <property type="entry name" value="zf-C3HC4_2"/>
    <property type="match status" value="1"/>
</dbReference>
<feature type="compositionally biased region" description="Low complexity" evidence="6">
    <location>
        <begin position="280"/>
        <end position="292"/>
    </location>
</feature>
<evidence type="ECO:0000256" key="5">
    <source>
        <dbReference type="SAM" id="Coils"/>
    </source>
</evidence>
<feature type="region of interest" description="Disordered" evidence="6">
    <location>
        <begin position="189"/>
        <end position="219"/>
    </location>
</feature>
<keyword evidence="5" id="KW-0175">Coiled coil</keyword>
<evidence type="ECO:0000256" key="3">
    <source>
        <dbReference type="ARBA" id="ARBA00022833"/>
    </source>
</evidence>
<dbReference type="InterPro" id="IPR044807">
    <property type="entry name" value="DRIP1-like"/>
</dbReference>
<evidence type="ECO:0000313" key="8">
    <source>
        <dbReference type="EMBL" id="CAH9075514.1"/>
    </source>
</evidence>
<feature type="domain" description="RING-type" evidence="7">
    <location>
        <begin position="74"/>
        <end position="115"/>
    </location>
</feature>
<dbReference type="PROSITE" id="PS00518">
    <property type="entry name" value="ZF_RING_1"/>
    <property type="match status" value="1"/>
</dbReference>
<keyword evidence="3" id="KW-0862">Zinc</keyword>
<sequence length="548" mass="59825">MGEGNLSSNPSEQASIPIAMNFPSYLEEIFSDIHLSNSSFLKGLRCLLEEDGGISLQKQVVKVRRETIAAHMTCPLCSKLLRDATTISECLHTFCRRCIYKKLSDEETECCPICNIDLGCVPLEKLRADHNLQDVRAKIFPYKRRKVIVPEVLPSVMLPAKRKERSLSSGMGSFKEMLSKLDKEVRGSLPAQEVKAPPSHSSSSSSEPSKDDGGVPDVGVNLDAEVAADVAPEVLPTMVLYEDPLASFPAEMGAAVPSPQHEAVAVQSEEEEDDENLAVPVDADGAQGQADVAPPPNTEGAPEGQAAVDANAPVPEGDDGGPVGEESGTQHFRFSLPRGCSFMKESVVSMKFMDAISLATDRKILKKMSNRDLAEECVSAALRTAFCSDELGTRAIDFERKYNALSGQFKAYDQDIAKAFQEREAAQKKCEGLQAQMDELKSYLDRALKTAQGSLELQLEAEKRELEALNCIQELHSSNEALKDDCALLRKTLEVVRTERGALADKLAFVEMKLVNVRNDLSTAHDKVDAAAKYLEEAQQRARDMTAG</sequence>
<evidence type="ECO:0000313" key="9">
    <source>
        <dbReference type="Proteomes" id="UP001152523"/>
    </source>
</evidence>
<dbReference type="InterPro" id="IPR013083">
    <property type="entry name" value="Znf_RING/FYVE/PHD"/>
</dbReference>
<protein>
    <recommendedName>
        <fullName evidence="7">RING-type domain-containing protein</fullName>
    </recommendedName>
</protein>
<dbReference type="Gene3D" id="3.30.40.10">
    <property type="entry name" value="Zinc/RING finger domain, C3HC4 (zinc finger)"/>
    <property type="match status" value="1"/>
</dbReference>
<evidence type="ECO:0000256" key="1">
    <source>
        <dbReference type="ARBA" id="ARBA00022723"/>
    </source>
</evidence>
<evidence type="ECO:0000256" key="6">
    <source>
        <dbReference type="SAM" id="MobiDB-lite"/>
    </source>
</evidence>
<keyword evidence="1" id="KW-0479">Metal-binding</keyword>
<organism evidence="8 9">
    <name type="scientific">Cuscuta epithymum</name>
    <dbReference type="NCBI Taxonomy" id="186058"/>
    <lineage>
        <taxon>Eukaryota</taxon>
        <taxon>Viridiplantae</taxon>
        <taxon>Streptophyta</taxon>
        <taxon>Embryophyta</taxon>
        <taxon>Tracheophyta</taxon>
        <taxon>Spermatophyta</taxon>
        <taxon>Magnoliopsida</taxon>
        <taxon>eudicotyledons</taxon>
        <taxon>Gunneridae</taxon>
        <taxon>Pentapetalae</taxon>
        <taxon>asterids</taxon>
        <taxon>lamiids</taxon>
        <taxon>Solanales</taxon>
        <taxon>Convolvulaceae</taxon>
        <taxon>Cuscuteae</taxon>
        <taxon>Cuscuta</taxon>
        <taxon>Cuscuta subgen. Cuscuta</taxon>
    </lineage>
</organism>
<dbReference type="Proteomes" id="UP001152523">
    <property type="component" value="Unassembled WGS sequence"/>
</dbReference>
<dbReference type="InterPro" id="IPR017907">
    <property type="entry name" value="Znf_RING_CS"/>
</dbReference>
<dbReference type="PANTHER" id="PTHR46293">
    <property type="entry name" value="E3 UBIQUITIN PROTEIN LIGASE DRIP1"/>
    <property type="match status" value="1"/>
</dbReference>
<dbReference type="PROSITE" id="PS50089">
    <property type="entry name" value="ZF_RING_2"/>
    <property type="match status" value="1"/>
</dbReference>
<comment type="caution">
    <text evidence="8">The sequence shown here is derived from an EMBL/GenBank/DDBJ whole genome shotgun (WGS) entry which is preliminary data.</text>
</comment>
<dbReference type="InterPro" id="IPR001841">
    <property type="entry name" value="Znf_RING"/>
</dbReference>
<name>A0AAV0CH01_9ASTE</name>
<evidence type="ECO:0000256" key="2">
    <source>
        <dbReference type="ARBA" id="ARBA00022771"/>
    </source>
</evidence>
<proteinExistence type="predicted"/>
<keyword evidence="9" id="KW-1185">Reference proteome</keyword>